<organism evidence="5 6">
    <name type="scientific">Sphingomonas mollis</name>
    <dbReference type="NCBI Taxonomy" id="2795726"/>
    <lineage>
        <taxon>Bacteria</taxon>
        <taxon>Pseudomonadati</taxon>
        <taxon>Pseudomonadota</taxon>
        <taxon>Alphaproteobacteria</taxon>
        <taxon>Sphingomonadales</taxon>
        <taxon>Sphingomonadaceae</taxon>
        <taxon>Sphingomonas</taxon>
    </lineage>
</organism>
<accession>A0ABS0XJU3</accession>
<feature type="domain" description="MurNAc-LAA" evidence="4">
    <location>
        <begin position="260"/>
        <end position="414"/>
    </location>
</feature>
<sequence>MKGKRVWTHGRPTRHGRRVLAILIFLSTLFGDVPAAFAAALTAAVSSIGSSVTIDSARIIIRFDRGMASAQATLDDAPRRIAIDLPASVASGPTRATGPVAAVRQQRTTTGTRLVFDLKRPVVIVDGGFDADGRELTLALKPVDEATFAEASMAGPLDFFPFNLSFGRRPRYRVSVPVPPPAKAPPLPRVRGDDARPLVVIDAGHGGVDPGAINPATGLREKDVTLRIARAIRQELLASGRVRVALTRDSDKYLVLRERYGIARRLKADLFISIHCDSVGSPTARGASVYTLSEVASDKEAARLAARENKADVIAGVNLGEAGEDVSSILIDLTRRETMNNSATFARLLGREARTLVPMKVNFHRMASLMVLKAPDMPSILFETGYISNPQDADFLDSTEGRERIAESVRRAVEVHFAKRMAVR</sequence>
<dbReference type="SUPFAM" id="SSF53187">
    <property type="entry name" value="Zn-dependent exopeptidases"/>
    <property type="match status" value="1"/>
</dbReference>
<keyword evidence="3" id="KW-0378">Hydrolase</keyword>
<dbReference type="Gene3D" id="2.60.40.3500">
    <property type="match status" value="1"/>
</dbReference>
<protein>
    <recommendedName>
        <fullName evidence="2">N-acetylmuramoyl-L-alanine amidase</fullName>
        <ecNumber evidence="2">3.5.1.28</ecNumber>
    </recommendedName>
</protein>
<evidence type="ECO:0000256" key="3">
    <source>
        <dbReference type="ARBA" id="ARBA00022801"/>
    </source>
</evidence>
<comment type="catalytic activity">
    <reaction evidence="1">
        <text>Hydrolyzes the link between N-acetylmuramoyl residues and L-amino acid residues in certain cell-wall glycopeptides.</text>
        <dbReference type="EC" id="3.5.1.28"/>
    </reaction>
</comment>
<comment type="caution">
    <text evidence="5">The sequence shown here is derived from an EMBL/GenBank/DDBJ whole genome shotgun (WGS) entry which is preliminary data.</text>
</comment>
<evidence type="ECO:0000256" key="1">
    <source>
        <dbReference type="ARBA" id="ARBA00001561"/>
    </source>
</evidence>
<gene>
    <name evidence="5" type="ORF">JAO74_00745</name>
</gene>
<dbReference type="InterPro" id="IPR050695">
    <property type="entry name" value="N-acetylmuramoyl_amidase_3"/>
</dbReference>
<evidence type="ECO:0000313" key="6">
    <source>
        <dbReference type="Proteomes" id="UP000640426"/>
    </source>
</evidence>
<dbReference type="EC" id="3.5.1.28" evidence="2"/>
<proteinExistence type="predicted"/>
<name>A0ABS0XJU3_9SPHN</name>
<evidence type="ECO:0000256" key="2">
    <source>
        <dbReference type="ARBA" id="ARBA00011901"/>
    </source>
</evidence>
<dbReference type="PANTHER" id="PTHR30404:SF0">
    <property type="entry name" value="N-ACETYLMURAMOYL-L-ALANINE AMIDASE AMIC"/>
    <property type="match status" value="1"/>
</dbReference>
<dbReference type="CDD" id="cd02696">
    <property type="entry name" value="MurNAc-LAA"/>
    <property type="match status" value="1"/>
</dbReference>
<evidence type="ECO:0000313" key="5">
    <source>
        <dbReference type="EMBL" id="MBJ6120310.1"/>
    </source>
</evidence>
<dbReference type="PANTHER" id="PTHR30404">
    <property type="entry name" value="N-ACETYLMURAMOYL-L-ALANINE AMIDASE"/>
    <property type="match status" value="1"/>
</dbReference>
<dbReference type="EMBL" id="JAELXS010000001">
    <property type="protein sequence ID" value="MBJ6120310.1"/>
    <property type="molecule type" value="Genomic_DNA"/>
</dbReference>
<keyword evidence="6" id="KW-1185">Reference proteome</keyword>
<dbReference type="SMART" id="SM00646">
    <property type="entry name" value="Ami_3"/>
    <property type="match status" value="1"/>
</dbReference>
<dbReference type="InterPro" id="IPR002508">
    <property type="entry name" value="MurNAc-LAA_cat"/>
</dbReference>
<dbReference type="Pfam" id="PF01520">
    <property type="entry name" value="Amidase_3"/>
    <property type="match status" value="1"/>
</dbReference>
<evidence type="ECO:0000259" key="4">
    <source>
        <dbReference type="SMART" id="SM00646"/>
    </source>
</evidence>
<reference evidence="6" key="1">
    <citation type="submission" date="2020-12" db="EMBL/GenBank/DDBJ databases">
        <title>Hymenobacter sp.</title>
        <authorList>
            <person name="Kim M.K."/>
        </authorList>
    </citation>
    <scope>NUCLEOTIDE SEQUENCE [LARGE SCALE GENOMIC DNA]</scope>
    <source>
        <strain evidence="6">BT553</strain>
    </source>
</reference>
<dbReference type="Proteomes" id="UP000640426">
    <property type="component" value="Unassembled WGS sequence"/>
</dbReference>
<dbReference type="Gene3D" id="3.40.630.40">
    <property type="entry name" value="Zn-dependent exopeptidases"/>
    <property type="match status" value="1"/>
</dbReference>